<gene>
    <name evidence="1" type="ORF">BCV71DRAFT_189714</name>
</gene>
<organism evidence="1 2">
    <name type="scientific">Rhizopus microsporus</name>
    <dbReference type="NCBI Taxonomy" id="58291"/>
    <lineage>
        <taxon>Eukaryota</taxon>
        <taxon>Fungi</taxon>
        <taxon>Fungi incertae sedis</taxon>
        <taxon>Mucoromycota</taxon>
        <taxon>Mucoromycotina</taxon>
        <taxon>Mucoromycetes</taxon>
        <taxon>Mucorales</taxon>
        <taxon>Mucorineae</taxon>
        <taxon>Rhizopodaceae</taxon>
        <taxon>Rhizopus</taxon>
    </lineage>
</organism>
<dbReference type="Proteomes" id="UP000242381">
    <property type="component" value="Unassembled WGS sequence"/>
</dbReference>
<dbReference type="AlphaFoldDB" id="A0A1X0RM99"/>
<reference evidence="1 2" key="1">
    <citation type="journal article" date="2016" name="Proc. Natl. Acad. Sci. U.S.A.">
        <title>Lipid metabolic changes in an early divergent fungus govern the establishment of a mutualistic symbiosis with endobacteria.</title>
        <authorList>
            <person name="Lastovetsky O.A."/>
            <person name="Gaspar M.L."/>
            <person name="Mondo S.J."/>
            <person name="LaButti K.M."/>
            <person name="Sandor L."/>
            <person name="Grigoriev I.V."/>
            <person name="Henry S.A."/>
            <person name="Pawlowska T.E."/>
        </authorList>
    </citation>
    <scope>NUCLEOTIDE SEQUENCE [LARGE SCALE GENOMIC DNA]</scope>
    <source>
        <strain evidence="1 2">ATCC 11559</strain>
    </source>
</reference>
<dbReference type="EMBL" id="KV921562">
    <property type="protein sequence ID" value="ORE13162.1"/>
    <property type="molecule type" value="Genomic_DNA"/>
</dbReference>
<name>A0A1X0RM99_RHIZD</name>
<evidence type="ECO:0000313" key="1">
    <source>
        <dbReference type="EMBL" id="ORE13162.1"/>
    </source>
</evidence>
<protein>
    <submittedName>
        <fullName evidence="1">Uncharacterized protein</fullName>
    </submittedName>
</protein>
<feature type="non-terminal residue" evidence="1">
    <location>
        <position position="1"/>
    </location>
</feature>
<accession>A0A1X0RM99</accession>
<evidence type="ECO:0000313" key="2">
    <source>
        <dbReference type="Proteomes" id="UP000242381"/>
    </source>
</evidence>
<sequence length="53" mass="6119">FLSILDIGNQRIGSKEILGRHSERRPELRAARHCSKLPLRYCKCSFFSSLLSK</sequence>
<proteinExistence type="predicted"/>